<dbReference type="PROSITE" id="PS50893">
    <property type="entry name" value="ABC_TRANSPORTER_2"/>
    <property type="match status" value="1"/>
</dbReference>
<evidence type="ECO:0000259" key="11">
    <source>
        <dbReference type="PROSITE" id="PS50893"/>
    </source>
</evidence>
<dbReference type="GO" id="GO:0016887">
    <property type="term" value="F:ATP hydrolysis activity"/>
    <property type="evidence" value="ECO:0007669"/>
    <property type="project" value="InterPro"/>
</dbReference>
<organism evidence="13 14">
    <name type="scientific">Nosocomiicoccus massiliensis</name>
    <dbReference type="NCBI Taxonomy" id="1232430"/>
    <lineage>
        <taxon>Bacteria</taxon>
        <taxon>Bacillati</taxon>
        <taxon>Bacillota</taxon>
        <taxon>Bacilli</taxon>
        <taxon>Bacillales</taxon>
        <taxon>Staphylococcaceae</taxon>
        <taxon>Nosocomiicoccus</taxon>
    </lineage>
</organism>
<dbReference type="Gene3D" id="1.20.1560.10">
    <property type="entry name" value="ABC transporter type 1, transmembrane domain"/>
    <property type="match status" value="1"/>
</dbReference>
<dbReference type="KEGG" id="nmy:CJ229_000885"/>
<dbReference type="PANTHER" id="PTHR43394">
    <property type="entry name" value="ATP-DEPENDENT PERMEASE MDL1, MITOCHONDRIAL"/>
    <property type="match status" value="1"/>
</dbReference>
<dbReference type="InterPro" id="IPR027417">
    <property type="entry name" value="P-loop_NTPase"/>
</dbReference>
<feature type="transmembrane region" description="Helical" evidence="10">
    <location>
        <begin position="12"/>
        <end position="32"/>
    </location>
</feature>
<name>A0AAF0YJ44_9STAP</name>
<sequence length="573" mass="64080">MRTVFSYALKYKWLIIIGLLLMFVELAVELIQPLFIQGVIDDGIAENNLNTVWFYLGLMLFASIISTIAGIFNTYLSSFATNAFGNDLRNAIFRRVQRFSLETLSKFNGSTLITRLTQDVLISEMLLFMGMRILLRAPLLVIGSLVMSFVVNVKLGFYLTLLTPILLVFLYIVAKMGATIFSRIQRRLDKINRFFQENLSGMLLIKVNNRAEYESNRFSGIAGKLRDDMIFGLRLMESILPVLLLIMNGSLLLVLYVSSDLLQTSSVQVGEVVAVINYALRMQGGFSMFSFLIISATRAKASADRISEVLHADITEAETAKKIDNNEGASVEFKNVTFKYVNSVSNILEDISFKVDKNETLVIMGATGSGKSSLVNLIPRLYDPQHGEVYVDGKNVKDWNVNELRELIGYVPQSAVLFTGTIFENMLWGDEFATEADVYDATKKAQVHDNIIRFDHQYSTQVGQRGVQLSGGQKQRLSIARALLKRPSILILDDSTSALDRTTESSLWEKMSDLNVTRIIITQKISTAQTADKILLLEKGKVSAIGTHDSLLKESELYQSIVESQKTGGSFDD</sequence>
<dbReference type="Pfam" id="PF00664">
    <property type="entry name" value="ABC_membrane"/>
    <property type="match status" value="1"/>
</dbReference>
<keyword evidence="5" id="KW-0547">Nucleotide-binding</keyword>
<dbReference type="InterPro" id="IPR003593">
    <property type="entry name" value="AAA+_ATPase"/>
</dbReference>
<evidence type="ECO:0000256" key="8">
    <source>
        <dbReference type="ARBA" id="ARBA00023136"/>
    </source>
</evidence>
<evidence type="ECO:0000256" key="2">
    <source>
        <dbReference type="ARBA" id="ARBA00022448"/>
    </source>
</evidence>
<keyword evidence="14" id="KW-1185">Reference proteome</keyword>
<dbReference type="RefSeq" id="WP_102167561.1">
    <property type="nucleotide sequence ID" value="NZ_CP136964.1"/>
</dbReference>
<dbReference type="SUPFAM" id="SSF90123">
    <property type="entry name" value="ABC transporter transmembrane region"/>
    <property type="match status" value="1"/>
</dbReference>
<evidence type="ECO:0000256" key="6">
    <source>
        <dbReference type="ARBA" id="ARBA00022840"/>
    </source>
</evidence>
<keyword evidence="2" id="KW-0813">Transport</keyword>
<comment type="subcellular location">
    <subcellularLocation>
        <location evidence="1">Cell membrane</location>
        <topology evidence="1">Multi-pass membrane protein</topology>
    </subcellularLocation>
</comment>
<comment type="function">
    <text evidence="9">May be involved in multidrug export. Transmembrane domains (TMD) form a pore in the cell membrane and the ATP-binding domain (NBD) is responsible for energy generation.</text>
</comment>
<dbReference type="AlphaFoldDB" id="A0AAF0YJ44"/>
<proteinExistence type="predicted"/>
<dbReference type="GO" id="GO:0005524">
    <property type="term" value="F:ATP binding"/>
    <property type="evidence" value="ECO:0007669"/>
    <property type="project" value="UniProtKB-KW"/>
</dbReference>
<dbReference type="CDD" id="cd18548">
    <property type="entry name" value="ABC_6TM_Tm287_like"/>
    <property type="match status" value="1"/>
</dbReference>
<dbReference type="FunFam" id="3.40.50.300:FF:000221">
    <property type="entry name" value="Multidrug ABC transporter ATP-binding protein"/>
    <property type="match status" value="1"/>
</dbReference>
<dbReference type="GO" id="GO:0015421">
    <property type="term" value="F:ABC-type oligopeptide transporter activity"/>
    <property type="evidence" value="ECO:0007669"/>
    <property type="project" value="TreeGrafter"/>
</dbReference>
<gene>
    <name evidence="13" type="ORF">CJ229_000885</name>
</gene>
<evidence type="ECO:0000259" key="12">
    <source>
        <dbReference type="PROSITE" id="PS50929"/>
    </source>
</evidence>
<dbReference type="InterPro" id="IPR003439">
    <property type="entry name" value="ABC_transporter-like_ATP-bd"/>
</dbReference>
<dbReference type="PROSITE" id="PS50929">
    <property type="entry name" value="ABC_TM1F"/>
    <property type="match status" value="1"/>
</dbReference>
<dbReference type="InterPro" id="IPR011527">
    <property type="entry name" value="ABC1_TM_dom"/>
</dbReference>
<evidence type="ECO:0000313" key="13">
    <source>
        <dbReference type="EMBL" id="WOS96330.1"/>
    </source>
</evidence>
<dbReference type="PANTHER" id="PTHR43394:SF1">
    <property type="entry name" value="ATP-BINDING CASSETTE SUB-FAMILY B MEMBER 10, MITOCHONDRIAL"/>
    <property type="match status" value="1"/>
</dbReference>
<dbReference type="InterPro" id="IPR036640">
    <property type="entry name" value="ABC1_TM_sf"/>
</dbReference>
<evidence type="ECO:0000256" key="7">
    <source>
        <dbReference type="ARBA" id="ARBA00022989"/>
    </source>
</evidence>
<dbReference type="PROSITE" id="PS00211">
    <property type="entry name" value="ABC_TRANSPORTER_1"/>
    <property type="match status" value="1"/>
</dbReference>
<keyword evidence="4 10" id="KW-0812">Transmembrane</keyword>
<evidence type="ECO:0000256" key="10">
    <source>
        <dbReference type="SAM" id="Phobius"/>
    </source>
</evidence>
<evidence type="ECO:0000256" key="1">
    <source>
        <dbReference type="ARBA" id="ARBA00004651"/>
    </source>
</evidence>
<feature type="transmembrane region" description="Helical" evidence="10">
    <location>
        <begin position="52"/>
        <end position="72"/>
    </location>
</feature>
<accession>A0AAF0YJ44</accession>
<dbReference type="GO" id="GO:0005886">
    <property type="term" value="C:plasma membrane"/>
    <property type="evidence" value="ECO:0007669"/>
    <property type="project" value="UniProtKB-SubCell"/>
</dbReference>
<dbReference type="EMBL" id="CP136964">
    <property type="protein sequence ID" value="WOS96330.1"/>
    <property type="molecule type" value="Genomic_DNA"/>
</dbReference>
<keyword evidence="8 10" id="KW-0472">Membrane</keyword>
<feature type="domain" description="ABC transmembrane type-1" evidence="12">
    <location>
        <begin position="16"/>
        <end position="298"/>
    </location>
</feature>
<dbReference type="InterPro" id="IPR039421">
    <property type="entry name" value="Type_1_exporter"/>
</dbReference>
<dbReference type="SUPFAM" id="SSF52540">
    <property type="entry name" value="P-loop containing nucleoside triphosphate hydrolases"/>
    <property type="match status" value="1"/>
</dbReference>
<evidence type="ECO:0000256" key="3">
    <source>
        <dbReference type="ARBA" id="ARBA00022475"/>
    </source>
</evidence>
<feature type="transmembrane region" description="Helical" evidence="10">
    <location>
        <begin position="133"/>
        <end position="151"/>
    </location>
</feature>
<feature type="transmembrane region" description="Helical" evidence="10">
    <location>
        <begin position="239"/>
        <end position="258"/>
    </location>
</feature>
<evidence type="ECO:0000313" key="14">
    <source>
        <dbReference type="Proteomes" id="UP000243626"/>
    </source>
</evidence>
<protein>
    <submittedName>
        <fullName evidence="13">ABC transporter ATP-binding protein</fullName>
    </submittedName>
</protein>
<dbReference type="Pfam" id="PF00005">
    <property type="entry name" value="ABC_tran"/>
    <property type="match status" value="1"/>
</dbReference>
<dbReference type="InterPro" id="IPR017871">
    <property type="entry name" value="ABC_transporter-like_CS"/>
</dbReference>
<feature type="domain" description="ABC transporter" evidence="11">
    <location>
        <begin position="331"/>
        <end position="564"/>
    </location>
</feature>
<dbReference type="SMART" id="SM00382">
    <property type="entry name" value="AAA"/>
    <property type="match status" value="1"/>
</dbReference>
<keyword evidence="6 13" id="KW-0067">ATP-binding</keyword>
<keyword evidence="7 10" id="KW-1133">Transmembrane helix</keyword>
<feature type="transmembrane region" description="Helical" evidence="10">
    <location>
        <begin position="157"/>
        <end position="181"/>
    </location>
</feature>
<reference evidence="14" key="1">
    <citation type="submission" date="2017-09" db="EMBL/GenBank/DDBJ databases">
        <title>Bacterial strain isolated from the female urinary microbiota.</title>
        <authorList>
            <person name="Thomas-White K."/>
            <person name="Kumar N."/>
            <person name="Forster S."/>
            <person name="Putonti C."/>
            <person name="Lawley T."/>
            <person name="Wolfe A.J."/>
        </authorList>
    </citation>
    <scope>NUCLEOTIDE SEQUENCE [LARGE SCALE GENOMIC DNA]</scope>
    <source>
        <strain evidence="14">UMB0959</strain>
    </source>
</reference>
<feature type="transmembrane region" description="Helical" evidence="10">
    <location>
        <begin position="278"/>
        <end position="297"/>
    </location>
</feature>
<dbReference type="Proteomes" id="UP000243626">
    <property type="component" value="Chromosome"/>
</dbReference>
<keyword evidence="3" id="KW-1003">Cell membrane</keyword>
<evidence type="ECO:0000256" key="4">
    <source>
        <dbReference type="ARBA" id="ARBA00022692"/>
    </source>
</evidence>
<evidence type="ECO:0000256" key="9">
    <source>
        <dbReference type="ARBA" id="ARBA00025074"/>
    </source>
</evidence>
<dbReference type="Gene3D" id="3.40.50.300">
    <property type="entry name" value="P-loop containing nucleotide triphosphate hydrolases"/>
    <property type="match status" value="1"/>
</dbReference>
<evidence type="ECO:0000256" key="5">
    <source>
        <dbReference type="ARBA" id="ARBA00022741"/>
    </source>
</evidence>